<dbReference type="GO" id="GO:0003997">
    <property type="term" value="F:acyl-CoA oxidase activity"/>
    <property type="evidence" value="ECO:0007669"/>
    <property type="project" value="InterPro"/>
</dbReference>
<dbReference type="GO" id="GO:0033540">
    <property type="term" value="P:fatty acid beta-oxidation using acyl-CoA oxidase"/>
    <property type="evidence" value="ECO:0007669"/>
    <property type="project" value="TreeGrafter"/>
</dbReference>
<evidence type="ECO:0000256" key="4">
    <source>
        <dbReference type="ARBA" id="ARBA00022630"/>
    </source>
</evidence>
<sequence>MSLTESLSFLLDGFDPRRQRRRRWMSRLADRLEVDPDTDRNMSRDERAAEALRRFFHLHKPHLHSSTSAPTEALPRSGMTPAADPLEVVWMSEIAPHSSGMWDSMVPFLQAIVGQGSEKQRREWIPKVMTMEVVGSYCQTELGHGSNVKGLATTATFIAGDGDDGEAHFLLSTPTLTATKWWPGGLALIATHAIVYARLVLPEDGDQGVAGFIITLRDTNHRVLPGIQLGELGPKMGEESHDSGWMRLDNLRVPLGALLAGKGEVTKNGKFISNPRANTRLEHSSMVATRAAWIALSGGVLAKAATIATRYSHVRRQGRSPLTPIGEEARLIDHDAQAMRLLRGIASAYVLKLAGQWLLIDAGVDRQSEWLVGALKGVACALSADLNEDLRRCCGGNGYLINSGIARISLDNLWRVTAEGDVQVLLSYAGRKMRSLPADSILGDEVPWTLPLVELRGRAQRAHATACDRSSSVYDIVAARAYCEWVLANWAYSRVEKVAALKPDCEAIDLVRKLVSVYAYCIMYMPISGMSLLPELTPRGDGVKELLALVKELRPAALALVDAFEFSDQQLLGSTLGRKDGKVYEALFEDACKASWSRGVPETVRKVMIMRQSKL</sequence>
<dbReference type="Gene3D" id="2.40.110.10">
    <property type="entry name" value="Butyryl-CoA Dehydrogenase, subunit A, domain 2"/>
    <property type="match status" value="1"/>
</dbReference>
<dbReference type="Pfam" id="PF14749">
    <property type="entry name" value="Acyl-CoA_ox_N"/>
    <property type="match status" value="1"/>
</dbReference>
<dbReference type="EMBL" id="GG680918">
    <property type="protein sequence ID" value="EER05878.1"/>
    <property type="molecule type" value="Genomic_DNA"/>
</dbReference>
<reference evidence="17 18" key="1">
    <citation type="submission" date="2008-07" db="EMBL/GenBank/DDBJ databases">
        <authorList>
            <person name="El-Sayed N."/>
            <person name="Caler E."/>
            <person name="Inman J."/>
            <person name="Amedeo P."/>
            <person name="Hass B."/>
            <person name="Wortman J."/>
        </authorList>
    </citation>
    <scope>NUCLEOTIDE SEQUENCE [LARGE SCALE GENOMIC DNA]</scope>
    <source>
        <strain evidence="18">ATCC 50983 / TXsc</strain>
    </source>
</reference>
<proteinExistence type="inferred from homology"/>
<dbReference type="GO" id="GO:0005777">
    <property type="term" value="C:peroxisome"/>
    <property type="evidence" value="ECO:0007669"/>
    <property type="project" value="UniProtKB-SubCell"/>
</dbReference>
<evidence type="ECO:0000256" key="1">
    <source>
        <dbReference type="ARBA" id="ARBA00001974"/>
    </source>
</evidence>
<name>C5LBQ7_PERM5</name>
<dbReference type="GeneID" id="9064607"/>
<keyword evidence="6" id="KW-0276">Fatty acid metabolism</keyword>
<organism evidence="18">
    <name type="scientific">Perkinsus marinus (strain ATCC 50983 / TXsc)</name>
    <dbReference type="NCBI Taxonomy" id="423536"/>
    <lineage>
        <taxon>Eukaryota</taxon>
        <taxon>Sar</taxon>
        <taxon>Alveolata</taxon>
        <taxon>Perkinsozoa</taxon>
        <taxon>Perkinsea</taxon>
        <taxon>Perkinsida</taxon>
        <taxon>Perkinsidae</taxon>
        <taxon>Perkinsus</taxon>
    </lineage>
</organism>
<feature type="domain" description="Acyl-CoA oxidase C-alpha1" evidence="16">
    <location>
        <begin position="284"/>
        <end position="431"/>
    </location>
</feature>
<dbReference type="Gene3D" id="1.10.540.10">
    <property type="entry name" value="Acyl-CoA dehydrogenase/oxidase, N-terminal domain"/>
    <property type="match status" value="1"/>
</dbReference>
<feature type="binding site" evidence="12">
    <location>
        <position position="140"/>
    </location>
    <ligand>
        <name>FAD</name>
        <dbReference type="ChEBI" id="CHEBI:57692"/>
    </ligand>
</feature>
<evidence type="ECO:0000256" key="9">
    <source>
        <dbReference type="ARBA" id="ARBA00023140"/>
    </source>
</evidence>
<dbReference type="InterPro" id="IPR009100">
    <property type="entry name" value="AcylCoA_DH/oxidase_NM_dom_sf"/>
</dbReference>
<keyword evidence="7" id="KW-0560">Oxidoreductase</keyword>
<dbReference type="Pfam" id="PF02770">
    <property type="entry name" value="Acyl-CoA_dh_M"/>
    <property type="match status" value="1"/>
</dbReference>
<feature type="domain" description="Acyl-CoA oxidase C-terminal" evidence="13">
    <location>
        <begin position="461"/>
        <end position="606"/>
    </location>
</feature>
<evidence type="ECO:0000256" key="2">
    <source>
        <dbReference type="ARBA" id="ARBA00004275"/>
    </source>
</evidence>
<dbReference type="SUPFAM" id="SSF47203">
    <property type="entry name" value="Acyl-CoA dehydrogenase C-terminal domain-like"/>
    <property type="match status" value="2"/>
</dbReference>
<evidence type="ECO:0000256" key="10">
    <source>
        <dbReference type="PIRNR" id="PIRNR000168"/>
    </source>
</evidence>
<dbReference type="AlphaFoldDB" id="C5LBQ7"/>
<protein>
    <recommendedName>
        <fullName evidence="10">Acyl-coenzyme A oxidase</fullName>
    </recommendedName>
</protein>
<keyword evidence="8" id="KW-0443">Lipid metabolism</keyword>
<evidence type="ECO:0000256" key="7">
    <source>
        <dbReference type="ARBA" id="ARBA00023002"/>
    </source>
</evidence>
<dbReference type="InterPro" id="IPR046373">
    <property type="entry name" value="Acyl-CoA_Oxase/DH_mid-dom_sf"/>
</dbReference>
<evidence type="ECO:0000259" key="13">
    <source>
        <dbReference type="Pfam" id="PF01756"/>
    </source>
</evidence>
<dbReference type="Pfam" id="PF22924">
    <property type="entry name" value="ACOX_C_alpha1"/>
    <property type="match status" value="1"/>
</dbReference>
<evidence type="ECO:0000256" key="12">
    <source>
        <dbReference type="PIRSR" id="PIRSR000168-2"/>
    </source>
</evidence>
<comment type="similarity">
    <text evidence="3 10">Belongs to the acyl-CoA oxidase family.</text>
</comment>
<keyword evidence="4 10" id="KW-0285">Flavoprotein</keyword>
<evidence type="ECO:0000256" key="8">
    <source>
        <dbReference type="ARBA" id="ARBA00023098"/>
    </source>
</evidence>
<dbReference type="InterPro" id="IPR012258">
    <property type="entry name" value="Acyl-CoA_oxidase"/>
</dbReference>
<accession>C5LBQ7</accession>
<evidence type="ECO:0000259" key="16">
    <source>
        <dbReference type="Pfam" id="PF22924"/>
    </source>
</evidence>
<comment type="subcellular location">
    <subcellularLocation>
        <location evidence="2">Peroxisome</location>
    </subcellularLocation>
</comment>
<dbReference type="Gene3D" id="1.20.140.10">
    <property type="entry name" value="Butyryl-CoA Dehydrogenase, subunit A, domain 3"/>
    <property type="match status" value="2"/>
</dbReference>
<feature type="domain" description="Acyl-CoA oxidase/dehydrogenase middle" evidence="14">
    <location>
        <begin position="137"/>
        <end position="250"/>
    </location>
</feature>
<dbReference type="InterPro" id="IPR055060">
    <property type="entry name" value="ACOX_C_alpha1"/>
</dbReference>
<keyword evidence="9" id="KW-0576">Peroxisome</keyword>
<evidence type="ECO:0000256" key="6">
    <source>
        <dbReference type="ARBA" id="ARBA00022832"/>
    </source>
</evidence>
<dbReference type="GO" id="GO:0005504">
    <property type="term" value="F:fatty acid binding"/>
    <property type="evidence" value="ECO:0007669"/>
    <property type="project" value="TreeGrafter"/>
</dbReference>
<dbReference type="InterPro" id="IPR006091">
    <property type="entry name" value="Acyl-CoA_Oxase/DH_mid-dom"/>
</dbReference>
<evidence type="ECO:0000256" key="5">
    <source>
        <dbReference type="ARBA" id="ARBA00022827"/>
    </source>
</evidence>
<evidence type="ECO:0000259" key="15">
    <source>
        <dbReference type="Pfam" id="PF14749"/>
    </source>
</evidence>
<dbReference type="OMA" id="GINHEYM"/>
<keyword evidence="5 10" id="KW-0274">FAD</keyword>
<dbReference type="Proteomes" id="UP000007800">
    <property type="component" value="Unassembled WGS sequence"/>
</dbReference>
<feature type="active site" description="Proton acceptor" evidence="11">
    <location>
        <position position="419"/>
    </location>
</feature>
<evidence type="ECO:0000313" key="17">
    <source>
        <dbReference type="EMBL" id="EER05878.1"/>
    </source>
</evidence>
<dbReference type="PANTHER" id="PTHR10909:SF250">
    <property type="entry name" value="PEROXISOMAL ACYL-COENZYME A OXIDASE 1"/>
    <property type="match status" value="1"/>
</dbReference>
<dbReference type="InterPro" id="IPR036250">
    <property type="entry name" value="AcylCo_DH-like_C"/>
</dbReference>
<dbReference type="InterPro" id="IPR029320">
    <property type="entry name" value="Acyl-CoA_ox_N"/>
</dbReference>
<evidence type="ECO:0000256" key="11">
    <source>
        <dbReference type="PIRSR" id="PIRSR000168-1"/>
    </source>
</evidence>
<dbReference type="FunFam" id="2.40.110.10:FF:000075">
    <property type="entry name" value="Acyl-coenzyme A oxidase"/>
    <property type="match status" value="1"/>
</dbReference>
<dbReference type="SUPFAM" id="SSF56645">
    <property type="entry name" value="Acyl-CoA dehydrogenase NM domain-like"/>
    <property type="match status" value="1"/>
</dbReference>
<dbReference type="PIRSF" id="PIRSF000168">
    <property type="entry name" value="Acyl-CoA_oxidase"/>
    <property type="match status" value="1"/>
</dbReference>
<evidence type="ECO:0000256" key="3">
    <source>
        <dbReference type="ARBA" id="ARBA00006288"/>
    </source>
</evidence>
<evidence type="ECO:0000259" key="14">
    <source>
        <dbReference type="Pfam" id="PF02770"/>
    </source>
</evidence>
<dbReference type="InterPro" id="IPR002655">
    <property type="entry name" value="Acyl-CoA_oxidase_C"/>
</dbReference>
<dbReference type="GO" id="GO:0055088">
    <property type="term" value="P:lipid homeostasis"/>
    <property type="evidence" value="ECO:0007669"/>
    <property type="project" value="TreeGrafter"/>
</dbReference>
<gene>
    <name evidence="17" type="ORF">Pmar_PMAR011934</name>
</gene>
<feature type="binding site" evidence="12">
    <location>
        <position position="184"/>
    </location>
    <ligand>
        <name>FAD</name>
        <dbReference type="ChEBI" id="CHEBI:57692"/>
    </ligand>
</feature>
<dbReference type="OrthoDB" id="434460at2759"/>
<dbReference type="GO" id="GO:0071949">
    <property type="term" value="F:FAD binding"/>
    <property type="evidence" value="ECO:0007669"/>
    <property type="project" value="InterPro"/>
</dbReference>
<feature type="domain" description="Acyl-coenzyme A oxidase N-terminal" evidence="15">
    <location>
        <begin position="5"/>
        <end position="133"/>
    </location>
</feature>
<dbReference type="PANTHER" id="PTHR10909">
    <property type="entry name" value="ELECTRON TRANSPORT OXIDOREDUCTASE"/>
    <property type="match status" value="1"/>
</dbReference>
<comment type="cofactor">
    <cofactor evidence="1">
        <name>FAD</name>
        <dbReference type="ChEBI" id="CHEBI:57692"/>
    </cofactor>
</comment>
<dbReference type="InParanoid" id="C5LBQ7"/>
<keyword evidence="18" id="KW-1185">Reference proteome</keyword>
<evidence type="ECO:0000313" key="18">
    <source>
        <dbReference type="Proteomes" id="UP000007800"/>
    </source>
</evidence>
<dbReference type="InterPro" id="IPR037069">
    <property type="entry name" value="AcylCoA_DH/ox_N_sf"/>
</dbReference>
<dbReference type="RefSeq" id="XP_002774062.1">
    <property type="nucleotide sequence ID" value="XM_002774016.1"/>
</dbReference>
<dbReference type="Pfam" id="PF01756">
    <property type="entry name" value="ACOX"/>
    <property type="match status" value="1"/>
</dbReference>